<dbReference type="SUPFAM" id="SSF46894">
    <property type="entry name" value="C-terminal effector domain of the bipartite response regulators"/>
    <property type="match status" value="1"/>
</dbReference>
<keyword evidence="3" id="KW-1133">Transmembrane helix</keyword>
<dbReference type="GO" id="GO:0006355">
    <property type="term" value="P:regulation of DNA-templated transcription"/>
    <property type="evidence" value="ECO:0007669"/>
    <property type="project" value="InterPro"/>
</dbReference>
<dbReference type="Gene3D" id="1.10.10.10">
    <property type="entry name" value="Winged helix-like DNA-binding domain superfamily/Winged helix DNA-binding domain"/>
    <property type="match status" value="1"/>
</dbReference>
<dbReference type="RefSeq" id="WP_171326982.1">
    <property type="nucleotide sequence ID" value="NZ_JABFBC010000006.1"/>
</dbReference>
<evidence type="ECO:0000313" key="6">
    <source>
        <dbReference type="Proteomes" id="UP000572377"/>
    </source>
</evidence>
<dbReference type="InterPro" id="IPR036388">
    <property type="entry name" value="WH-like_DNA-bd_sf"/>
</dbReference>
<dbReference type="InterPro" id="IPR016032">
    <property type="entry name" value="Sig_transdc_resp-reg_C-effctor"/>
</dbReference>
<keyword evidence="3" id="KW-0472">Membrane</keyword>
<evidence type="ECO:0000313" key="5">
    <source>
        <dbReference type="EMBL" id="NNU82120.1"/>
    </source>
</evidence>
<evidence type="ECO:0000256" key="2">
    <source>
        <dbReference type="PROSITE-ProRule" id="PRU01091"/>
    </source>
</evidence>
<comment type="caution">
    <text evidence="5">The sequence shown here is derived from an EMBL/GenBank/DDBJ whole genome shotgun (WGS) entry which is preliminary data.</text>
</comment>
<dbReference type="SMART" id="SM00862">
    <property type="entry name" value="Trans_reg_C"/>
    <property type="match status" value="1"/>
</dbReference>
<keyword evidence="1 2" id="KW-0238">DNA-binding</keyword>
<protein>
    <recommendedName>
        <fullName evidence="4">OmpR/PhoB-type domain-containing protein</fullName>
    </recommendedName>
</protein>
<sequence>MNASDARIGHFVLNRRLGRLEDGSPEPPHLRPKSYRVLEVLLDRRGRLVSRDDLISAVWTDVTVTEESLSQCISDIRRALGKDAAHLLRTVPRRGYVLETEPSRVARAYRRKPVVRAGAILVTAGLAGIGIAALSSAIAVPDRAARLQARPDAQDMLAVAPHDPDWRDRAANDARQGRLEAALAQDPDNAAAWAALAETYWLEVKHAAWGGGRRELDKALAALERAMALDGGARAYRILSEVRLDAPFRDTRSRVDALAIAKAAVTLAPNDPDALVALAAALTANDRAGEALPVLERARTGMPVPSDRYREIAGMAYLLAGAPARAAEEFGRLQGAGTFGGPRHDMGWFLAASLAHAGQIDRARIVVEATLQRRPERTRETVALSLDRMTGQRGLDVVLDGLRLAGLPG</sequence>
<name>A0A849L7Q8_9RHOB</name>
<dbReference type="Pfam" id="PF00486">
    <property type="entry name" value="Trans_reg_C"/>
    <property type="match status" value="1"/>
</dbReference>
<keyword evidence="6" id="KW-1185">Reference proteome</keyword>
<organism evidence="5 6">
    <name type="scientific">Halovulum dunhuangense</name>
    <dbReference type="NCBI Taxonomy" id="1505036"/>
    <lineage>
        <taxon>Bacteria</taxon>
        <taxon>Pseudomonadati</taxon>
        <taxon>Pseudomonadota</taxon>
        <taxon>Alphaproteobacteria</taxon>
        <taxon>Rhodobacterales</taxon>
        <taxon>Paracoccaceae</taxon>
        <taxon>Halovulum</taxon>
    </lineage>
</organism>
<keyword evidence="3" id="KW-0812">Transmembrane</keyword>
<proteinExistence type="predicted"/>
<dbReference type="Gene3D" id="1.25.40.10">
    <property type="entry name" value="Tetratricopeptide repeat domain"/>
    <property type="match status" value="1"/>
</dbReference>
<evidence type="ECO:0000259" key="4">
    <source>
        <dbReference type="PROSITE" id="PS51755"/>
    </source>
</evidence>
<dbReference type="InterPro" id="IPR011990">
    <property type="entry name" value="TPR-like_helical_dom_sf"/>
</dbReference>
<feature type="DNA-binding region" description="OmpR/PhoB-type" evidence="2">
    <location>
        <begin position="3"/>
        <end position="100"/>
    </location>
</feature>
<dbReference type="SUPFAM" id="SSF48452">
    <property type="entry name" value="TPR-like"/>
    <property type="match status" value="1"/>
</dbReference>
<dbReference type="PROSITE" id="PS51755">
    <property type="entry name" value="OMPR_PHOB"/>
    <property type="match status" value="1"/>
</dbReference>
<dbReference type="CDD" id="cd00383">
    <property type="entry name" value="trans_reg_C"/>
    <property type="match status" value="1"/>
</dbReference>
<dbReference type="GO" id="GO:0003677">
    <property type="term" value="F:DNA binding"/>
    <property type="evidence" value="ECO:0007669"/>
    <property type="project" value="UniProtKB-UniRule"/>
</dbReference>
<evidence type="ECO:0000256" key="3">
    <source>
        <dbReference type="SAM" id="Phobius"/>
    </source>
</evidence>
<dbReference type="Proteomes" id="UP000572377">
    <property type="component" value="Unassembled WGS sequence"/>
</dbReference>
<feature type="transmembrane region" description="Helical" evidence="3">
    <location>
        <begin position="114"/>
        <end position="140"/>
    </location>
</feature>
<dbReference type="InterPro" id="IPR001867">
    <property type="entry name" value="OmpR/PhoB-type_DNA-bd"/>
</dbReference>
<accession>A0A849L7Q8</accession>
<dbReference type="AlphaFoldDB" id="A0A849L7Q8"/>
<gene>
    <name evidence="5" type="ORF">HMH01_16910</name>
</gene>
<evidence type="ECO:0000256" key="1">
    <source>
        <dbReference type="ARBA" id="ARBA00023125"/>
    </source>
</evidence>
<feature type="domain" description="OmpR/PhoB-type" evidence="4">
    <location>
        <begin position="3"/>
        <end position="100"/>
    </location>
</feature>
<dbReference type="EMBL" id="JABFBC010000006">
    <property type="protein sequence ID" value="NNU82120.1"/>
    <property type="molecule type" value="Genomic_DNA"/>
</dbReference>
<dbReference type="GO" id="GO:0000160">
    <property type="term" value="P:phosphorelay signal transduction system"/>
    <property type="evidence" value="ECO:0007669"/>
    <property type="project" value="InterPro"/>
</dbReference>
<reference evidence="5 6" key="1">
    <citation type="submission" date="2020-05" db="EMBL/GenBank/DDBJ databases">
        <title>Gimesia benthica sp. nov., a novel planctomycete isolated from a deep-sea water sample of the Northwest Indian Ocean.</title>
        <authorList>
            <person name="Wang J."/>
            <person name="Ruan C."/>
            <person name="Song L."/>
            <person name="Zhu Y."/>
            <person name="Li A."/>
            <person name="Zheng X."/>
            <person name="Wang L."/>
            <person name="Lu Z."/>
            <person name="Huang Y."/>
            <person name="Du W."/>
            <person name="Zhou Y."/>
            <person name="Huang L."/>
            <person name="Dai X."/>
        </authorList>
    </citation>
    <scope>NUCLEOTIDE SEQUENCE [LARGE SCALE GENOMIC DNA]</scope>
    <source>
        <strain evidence="5 6">YYQ-30</strain>
    </source>
</reference>